<dbReference type="Proteomes" id="UP000694890">
    <property type="component" value="Unplaced"/>
</dbReference>
<name>A0AAJ8DMY5_LATCA</name>
<dbReference type="CDD" id="cd00882">
    <property type="entry name" value="Ras_like_GTPase"/>
    <property type="match status" value="1"/>
</dbReference>
<sequence>MAERRRRRKSWWWPFIESEPEPEPTPSPTFKEPWRKISWGEKQRDLQYVQEYRPENGDIKHLRILLYGPVGGGKSSFINSVSTVMRGRTTIPAAASATTSDTSFTRQYKTHQIRKGRGNPKTFYPFVFNDMMGLEEGSDSGVRADDIKLAMKGHVIEDHKFNPACPLSDEDPGYNQTPSPDDRVHVLVCVISANSSEIKEPILQKMSSIRETARDLGSTLVDN</sequence>
<dbReference type="AlphaFoldDB" id="A0AAJ8DMY5"/>
<protein>
    <submittedName>
        <fullName evidence="2">Interferon-induced protein 44-like</fullName>
    </submittedName>
</protein>
<dbReference type="GeneID" id="108874215"/>
<accession>A0AAJ8DMY5</accession>
<organism evidence="1 2">
    <name type="scientific">Lates calcarifer</name>
    <name type="common">Barramundi</name>
    <name type="synonym">Holocentrus calcarifer</name>
    <dbReference type="NCBI Taxonomy" id="8187"/>
    <lineage>
        <taxon>Eukaryota</taxon>
        <taxon>Metazoa</taxon>
        <taxon>Chordata</taxon>
        <taxon>Craniata</taxon>
        <taxon>Vertebrata</taxon>
        <taxon>Euteleostomi</taxon>
        <taxon>Actinopterygii</taxon>
        <taxon>Neopterygii</taxon>
        <taxon>Teleostei</taxon>
        <taxon>Neoteleostei</taxon>
        <taxon>Acanthomorphata</taxon>
        <taxon>Carangaria</taxon>
        <taxon>Carangaria incertae sedis</taxon>
        <taxon>Centropomidae</taxon>
        <taxon>Lates</taxon>
    </lineage>
</organism>
<dbReference type="GO" id="GO:0006955">
    <property type="term" value="P:immune response"/>
    <property type="evidence" value="ECO:0007669"/>
    <property type="project" value="TreeGrafter"/>
</dbReference>
<gene>
    <name evidence="2" type="primary">LOC108874215</name>
</gene>
<dbReference type="RefSeq" id="XP_050924719.1">
    <property type="nucleotide sequence ID" value="XM_051068762.1"/>
</dbReference>
<evidence type="ECO:0000313" key="2">
    <source>
        <dbReference type="RefSeq" id="XP_050924719.1"/>
    </source>
</evidence>
<proteinExistence type="predicted"/>
<dbReference type="PANTHER" id="PTHR14241:SF1">
    <property type="entry name" value="INTERFERON-INDUCED PROTEIN 44-RELATED"/>
    <property type="match status" value="1"/>
</dbReference>
<reference evidence="2" key="1">
    <citation type="submission" date="2025-08" db="UniProtKB">
        <authorList>
            <consortium name="RefSeq"/>
        </authorList>
    </citation>
    <scope>IDENTIFICATION</scope>
    <source>
        <tissue evidence="2">Brain</tissue>
    </source>
</reference>
<dbReference type="Gene3D" id="3.40.50.300">
    <property type="entry name" value="P-loop containing nucleotide triphosphate hydrolases"/>
    <property type="match status" value="1"/>
</dbReference>
<dbReference type="InterPro" id="IPR027417">
    <property type="entry name" value="P-loop_NTPase"/>
</dbReference>
<dbReference type="PANTHER" id="PTHR14241">
    <property type="entry name" value="INTERFERON-INDUCED PROTEIN 44"/>
    <property type="match status" value="1"/>
</dbReference>
<dbReference type="SUPFAM" id="SSF52540">
    <property type="entry name" value="P-loop containing nucleoside triphosphate hydrolases"/>
    <property type="match status" value="1"/>
</dbReference>
<evidence type="ECO:0000313" key="1">
    <source>
        <dbReference type="Proteomes" id="UP000694890"/>
    </source>
</evidence>
<dbReference type="KEGG" id="lcf:108874215"/>